<dbReference type="InterPro" id="IPR000801">
    <property type="entry name" value="Esterase-like"/>
</dbReference>
<comment type="caution">
    <text evidence="1">The sequence shown here is derived from an EMBL/GenBank/DDBJ whole genome shotgun (WGS) entry which is preliminary data.</text>
</comment>
<dbReference type="Proteomes" id="UP000252797">
    <property type="component" value="Unassembled WGS sequence"/>
</dbReference>
<dbReference type="PANTHER" id="PTHR48098:SF1">
    <property type="entry name" value="DIACYLGLYCEROL ACYLTRANSFERASE_MYCOLYLTRANSFERASE AG85A"/>
    <property type="match status" value="1"/>
</dbReference>
<dbReference type="RefSeq" id="WP_181824900.1">
    <property type="nucleotide sequence ID" value="NZ_LEPB01000004.1"/>
</dbReference>
<dbReference type="AlphaFoldDB" id="A0A367CFG5"/>
<dbReference type="InterPro" id="IPR029058">
    <property type="entry name" value="AB_hydrolase_fold"/>
</dbReference>
<dbReference type="GO" id="GO:0016747">
    <property type="term" value="F:acyltransferase activity, transferring groups other than amino-acyl groups"/>
    <property type="evidence" value="ECO:0007669"/>
    <property type="project" value="TreeGrafter"/>
</dbReference>
<name>A0A367CFG5_9ENTE</name>
<dbReference type="Pfam" id="PF00756">
    <property type="entry name" value="Esterase"/>
    <property type="match status" value="1"/>
</dbReference>
<evidence type="ECO:0008006" key="3">
    <source>
        <dbReference type="Google" id="ProtNLM"/>
    </source>
</evidence>
<dbReference type="EMBL" id="LEPB01000004">
    <property type="protein sequence ID" value="RCA10740.1"/>
    <property type="molecule type" value="Genomic_DNA"/>
</dbReference>
<sequence length="241" mass="27538">MVITGTYASVVLRRPNHYTAVLPNKLNAATKAIFLLHGFGFDEQSWLHNTPLVQYSEKYNVAFFSPDAGISFYTDHIDGQNYGEAIGKEFYEEMQRVFNLDMTRENTAIAGFSMGGYGSVLLGLRFSQFYGWIGGFSPAFVFYKKERNEAHFNHVFSKGDYGSENDVLVRYQELLESDSSIPSIIFTCGVEDPLCQQTENIIQQLKEIDPKARIEFKTQSGFHDFSLWKNDLSMFLEKFAK</sequence>
<dbReference type="Gene3D" id="3.40.50.1820">
    <property type="entry name" value="alpha/beta hydrolase"/>
    <property type="match status" value="1"/>
</dbReference>
<protein>
    <recommendedName>
        <fullName evidence="3">Esterase</fullName>
    </recommendedName>
</protein>
<evidence type="ECO:0000313" key="2">
    <source>
        <dbReference type="Proteomes" id="UP000252797"/>
    </source>
</evidence>
<evidence type="ECO:0000313" key="1">
    <source>
        <dbReference type="EMBL" id="RCA10740.1"/>
    </source>
</evidence>
<organism evidence="1 2">
    <name type="scientific">Enterococcus durans</name>
    <dbReference type="NCBI Taxonomy" id="53345"/>
    <lineage>
        <taxon>Bacteria</taxon>
        <taxon>Bacillati</taxon>
        <taxon>Bacillota</taxon>
        <taxon>Bacilli</taxon>
        <taxon>Lactobacillales</taxon>
        <taxon>Enterococcaceae</taxon>
        <taxon>Enterococcus</taxon>
    </lineage>
</organism>
<dbReference type="PANTHER" id="PTHR48098">
    <property type="entry name" value="ENTEROCHELIN ESTERASE-RELATED"/>
    <property type="match status" value="1"/>
</dbReference>
<dbReference type="InterPro" id="IPR050583">
    <property type="entry name" value="Mycobacterial_A85_antigen"/>
</dbReference>
<dbReference type="SUPFAM" id="SSF53474">
    <property type="entry name" value="alpha/beta-Hydrolases"/>
    <property type="match status" value="1"/>
</dbReference>
<gene>
    <name evidence="1" type="ORF">EA71_01493</name>
</gene>
<proteinExistence type="predicted"/>
<accession>A0A367CFG5</accession>
<reference evidence="1 2" key="1">
    <citation type="submission" date="2015-06" db="EMBL/GenBank/DDBJ databases">
        <title>The Genome Sequence of Enterococcus durans 4EA1.</title>
        <authorList>
            <consortium name="The Broad Institute Genomics Platform"/>
            <consortium name="The Broad Institute Genome Sequencing Center for Infectious Disease"/>
            <person name="Earl A.M."/>
            <person name="Van Tyne D."/>
            <person name="Lebreton F."/>
            <person name="Saavedra J.T."/>
            <person name="Gilmore M.S."/>
            <person name="Manson Mcguire A."/>
            <person name="Clock S."/>
            <person name="Crupain M."/>
            <person name="Rangan U."/>
            <person name="Young S."/>
            <person name="Abouelleil A."/>
            <person name="Cao P."/>
            <person name="Chapman S.B."/>
            <person name="Griggs A."/>
            <person name="Priest M."/>
            <person name="Shea T."/>
            <person name="Wortman J."/>
            <person name="Nusbaum C."/>
            <person name="Birren B."/>
        </authorList>
    </citation>
    <scope>NUCLEOTIDE SEQUENCE [LARGE SCALE GENOMIC DNA]</scope>
    <source>
        <strain evidence="1 2">4EA1</strain>
    </source>
</reference>